<accession>A0A3S2U7J3</accession>
<proteinExistence type="predicted"/>
<protein>
    <submittedName>
        <fullName evidence="11">PTS galactitol transporter subunit IIC</fullName>
    </submittedName>
</protein>
<dbReference type="PIRSF" id="PIRSF006304">
    <property type="entry name" value="GatC"/>
    <property type="match status" value="1"/>
</dbReference>
<evidence type="ECO:0000259" key="10">
    <source>
        <dbReference type="PROSITE" id="PS51104"/>
    </source>
</evidence>
<dbReference type="GeneID" id="87617498"/>
<feature type="transmembrane region" description="Helical" evidence="9">
    <location>
        <begin position="249"/>
        <end position="272"/>
    </location>
</feature>
<evidence type="ECO:0000256" key="1">
    <source>
        <dbReference type="ARBA" id="ARBA00004651"/>
    </source>
</evidence>
<feature type="transmembrane region" description="Helical" evidence="9">
    <location>
        <begin position="144"/>
        <end position="161"/>
    </location>
</feature>
<dbReference type="Pfam" id="PF03611">
    <property type="entry name" value="EIIC-GAT"/>
    <property type="match status" value="1"/>
</dbReference>
<keyword evidence="2" id="KW-0813">Transport</keyword>
<dbReference type="RefSeq" id="WP_127741096.1">
    <property type="nucleotide sequence ID" value="NZ_CP196002.1"/>
</dbReference>
<feature type="transmembrane region" description="Helical" evidence="9">
    <location>
        <begin position="81"/>
        <end position="109"/>
    </location>
</feature>
<dbReference type="PANTHER" id="PTHR37324">
    <property type="entry name" value="PTS SYSTEM GALACTITOL-SPECIFIC EIIC COMPONENT"/>
    <property type="match status" value="1"/>
</dbReference>
<dbReference type="GO" id="GO:0005886">
    <property type="term" value="C:plasma membrane"/>
    <property type="evidence" value="ECO:0007669"/>
    <property type="project" value="UniProtKB-SubCell"/>
</dbReference>
<comment type="subcellular location">
    <subcellularLocation>
        <location evidence="1">Cell membrane</location>
        <topology evidence="1">Multi-pass membrane protein</topology>
    </subcellularLocation>
</comment>
<feature type="transmembrane region" description="Helical" evidence="9">
    <location>
        <begin position="121"/>
        <end position="138"/>
    </location>
</feature>
<feature type="transmembrane region" description="Helical" evidence="9">
    <location>
        <begin position="329"/>
        <end position="349"/>
    </location>
</feature>
<feature type="transmembrane region" description="Helical" evidence="9">
    <location>
        <begin position="41"/>
        <end position="61"/>
    </location>
</feature>
<feature type="transmembrane region" description="Helical" evidence="9">
    <location>
        <begin position="293"/>
        <end position="323"/>
    </location>
</feature>
<evidence type="ECO:0000256" key="3">
    <source>
        <dbReference type="ARBA" id="ARBA00022475"/>
    </source>
</evidence>
<evidence type="ECO:0000256" key="9">
    <source>
        <dbReference type="SAM" id="Phobius"/>
    </source>
</evidence>
<keyword evidence="12" id="KW-1185">Reference proteome</keyword>
<evidence type="ECO:0000256" key="8">
    <source>
        <dbReference type="ARBA" id="ARBA00023136"/>
    </source>
</evidence>
<organism evidence="11 12">
    <name type="scientific">Niallia taxi</name>
    <dbReference type="NCBI Taxonomy" id="2499688"/>
    <lineage>
        <taxon>Bacteria</taxon>
        <taxon>Bacillati</taxon>
        <taxon>Bacillota</taxon>
        <taxon>Bacilli</taxon>
        <taxon>Bacillales</taxon>
        <taxon>Bacillaceae</taxon>
        <taxon>Niallia</taxon>
    </lineage>
</organism>
<keyword evidence="6 9" id="KW-0812">Transmembrane</keyword>
<dbReference type="GO" id="GO:0009401">
    <property type="term" value="P:phosphoenolpyruvate-dependent sugar phosphotransferase system"/>
    <property type="evidence" value="ECO:0007669"/>
    <property type="project" value="UniProtKB-KW"/>
</dbReference>
<evidence type="ECO:0000256" key="2">
    <source>
        <dbReference type="ARBA" id="ARBA00022448"/>
    </source>
</evidence>
<comment type="caution">
    <text evidence="11">The sequence shown here is derived from an EMBL/GenBank/DDBJ whole genome shotgun (WGS) entry which is preliminary data.</text>
</comment>
<evidence type="ECO:0000256" key="5">
    <source>
        <dbReference type="ARBA" id="ARBA00022683"/>
    </source>
</evidence>
<evidence type="ECO:0000256" key="4">
    <source>
        <dbReference type="ARBA" id="ARBA00022597"/>
    </source>
</evidence>
<evidence type="ECO:0000313" key="12">
    <source>
        <dbReference type="Proteomes" id="UP000288024"/>
    </source>
</evidence>
<dbReference type="PROSITE" id="PS51104">
    <property type="entry name" value="PTS_EIIC_TYPE_2"/>
    <property type="match status" value="1"/>
</dbReference>
<dbReference type="InterPro" id="IPR013014">
    <property type="entry name" value="PTS_EIIC_2"/>
</dbReference>
<keyword evidence="5" id="KW-0598">Phosphotransferase system</keyword>
<keyword evidence="7 9" id="KW-1133">Transmembrane helix</keyword>
<evidence type="ECO:0000256" key="7">
    <source>
        <dbReference type="ARBA" id="ARBA00022989"/>
    </source>
</evidence>
<feature type="transmembrane region" description="Helical" evidence="9">
    <location>
        <begin position="12"/>
        <end position="29"/>
    </location>
</feature>
<dbReference type="InterPro" id="IPR013853">
    <property type="entry name" value="EIIC-GAT"/>
</dbReference>
<feature type="transmembrane region" description="Helical" evidence="9">
    <location>
        <begin position="420"/>
        <end position="438"/>
    </location>
</feature>
<dbReference type="PANTHER" id="PTHR37324:SF2">
    <property type="entry name" value="PTS SYSTEM GALACTITOL-SPECIFIC EIIC COMPONENT"/>
    <property type="match status" value="1"/>
</dbReference>
<dbReference type="AlphaFoldDB" id="A0A3S2U7J3"/>
<keyword evidence="3" id="KW-1003">Cell membrane</keyword>
<name>A0A3S2U7J3_9BACI</name>
<gene>
    <name evidence="11" type="ORF">EM808_22745</name>
</gene>
<reference evidence="11 12" key="1">
    <citation type="submission" date="2019-01" db="EMBL/GenBank/DDBJ databases">
        <title>Bacillus sp. M5HDSG1-1, whole genome shotgun sequence.</title>
        <authorList>
            <person name="Tuo L."/>
        </authorList>
    </citation>
    <scope>NUCLEOTIDE SEQUENCE [LARGE SCALE GENOMIC DNA]</scope>
    <source>
        <strain evidence="11 12">M5HDSG1-1</strain>
    </source>
</reference>
<keyword evidence="4" id="KW-0762">Sugar transport</keyword>
<sequence length="472" mass="50790">MIKQAVDFVLDLGPSIMLPIIMTVFGLLLRQGFKKSLTAGITIGIGFIGVNLVIGLLSGAIGPAAQAMVEKLGLNLDILDVGWPIGAAISFGTPVAPLMIPLVLVLNVIMLSTNLTKTLNVDIWNFWHLIFAASVTYYAYDNMILAIAVGLIVSAITLKLADWTAPAVEHHFGLKGVSMAHSETVNFAPITYASNRIVDKIPGINKIEADPETLKKRFGIFGEPLVMGLVLGLLIGFLGGYDAKGILTLGIQMSAVLILMPRMVALLMEGLIPISEGARDLINKKFPGKNVYIGLDTAIVIGTASNMAVALIMVPITLLLAVILPYNGMLPFADFAVLPFTVVWAVAAARGNIIRGIINSIVTLMIVFFIATNLADLATTMGRAVGFDFPEGATQISGIDLGSHVIPWIIVRLLDPSNPYFIAAIFAALAYCLLWYWVRNDIKRQYAKEMGLDAKTLKPVEAVQENENAYKA</sequence>
<evidence type="ECO:0000256" key="6">
    <source>
        <dbReference type="ARBA" id="ARBA00022692"/>
    </source>
</evidence>
<dbReference type="Proteomes" id="UP000288024">
    <property type="component" value="Unassembled WGS sequence"/>
</dbReference>
<keyword evidence="8 9" id="KW-0472">Membrane</keyword>
<feature type="domain" description="PTS EIIC type-2" evidence="10">
    <location>
        <begin position="6"/>
        <end position="437"/>
    </location>
</feature>
<feature type="transmembrane region" description="Helical" evidence="9">
    <location>
        <begin position="356"/>
        <end position="375"/>
    </location>
</feature>
<evidence type="ECO:0000313" key="11">
    <source>
        <dbReference type="EMBL" id="RVT58333.1"/>
    </source>
</evidence>
<dbReference type="EMBL" id="RZTZ01000013">
    <property type="protein sequence ID" value="RVT58333.1"/>
    <property type="molecule type" value="Genomic_DNA"/>
</dbReference>
<feature type="transmembrane region" description="Helical" evidence="9">
    <location>
        <begin position="225"/>
        <end position="243"/>
    </location>
</feature>
<dbReference type="InterPro" id="IPR004703">
    <property type="entry name" value="PTS_sugar-sp_permease"/>
</dbReference>
<dbReference type="GO" id="GO:0015577">
    <property type="term" value="F:galactitol transmembrane transporter activity"/>
    <property type="evidence" value="ECO:0007669"/>
    <property type="project" value="InterPro"/>
</dbReference>